<reference evidence="1 2" key="1">
    <citation type="journal article" date="2020" name="IScience">
        <title>Genome Sequencing of the Endangered Kingdonia uniflora (Circaeasteraceae, Ranunculales) Reveals Potential Mechanisms of Evolutionary Specialization.</title>
        <authorList>
            <person name="Sun Y."/>
            <person name="Deng T."/>
            <person name="Zhang A."/>
            <person name="Moore M.J."/>
            <person name="Landis J.B."/>
            <person name="Lin N."/>
            <person name="Zhang H."/>
            <person name="Zhang X."/>
            <person name="Huang J."/>
            <person name="Zhang X."/>
            <person name="Sun H."/>
            <person name="Wang H."/>
        </authorList>
    </citation>
    <scope>NUCLEOTIDE SEQUENCE [LARGE SCALE GENOMIC DNA]</scope>
    <source>
        <strain evidence="1">TB1705</strain>
        <tissue evidence="1">Leaf</tissue>
    </source>
</reference>
<protein>
    <submittedName>
        <fullName evidence="1">Uncharacterized protein</fullName>
    </submittedName>
</protein>
<sequence>MWVVTTGIIGKVDFTVRHLSSPTTTFPSTWSDYSSNQPCIGSTFHQCSAYSASATSEKTWTQCTTFPEYVVVLATIVGSVLFSENSLVFGQRGVFFDERLIGTKIKYPRILLRFAY</sequence>
<name>A0A7J7NHV5_9MAGN</name>
<evidence type="ECO:0000313" key="2">
    <source>
        <dbReference type="Proteomes" id="UP000541444"/>
    </source>
</evidence>
<accession>A0A7J7NHV5</accession>
<organism evidence="1 2">
    <name type="scientific">Kingdonia uniflora</name>
    <dbReference type="NCBI Taxonomy" id="39325"/>
    <lineage>
        <taxon>Eukaryota</taxon>
        <taxon>Viridiplantae</taxon>
        <taxon>Streptophyta</taxon>
        <taxon>Embryophyta</taxon>
        <taxon>Tracheophyta</taxon>
        <taxon>Spermatophyta</taxon>
        <taxon>Magnoliopsida</taxon>
        <taxon>Ranunculales</taxon>
        <taxon>Circaeasteraceae</taxon>
        <taxon>Kingdonia</taxon>
    </lineage>
</organism>
<keyword evidence="2" id="KW-1185">Reference proteome</keyword>
<dbReference type="EMBL" id="JACGCM010000790">
    <property type="protein sequence ID" value="KAF6166478.1"/>
    <property type="molecule type" value="Genomic_DNA"/>
</dbReference>
<dbReference type="AlphaFoldDB" id="A0A7J7NHV5"/>
<comment type="caution">
    <text evidence="1">The sequence shown here is derived from an EMBL/GenBank/DDBJ whole genome shotgun (WGS) entry which is preliminary data.</text>
</comment>
<gene>
    <name evidence="1" type="ORF">GIB67_038215</name>
</gene>
<evidence type="ECO:0000313" key="1">
    <source>
        <dbReference type="EMBL" id="KAF6166478.1"/>
    </source>
</evidence>
<dbReference type="Proteomes" id="UP000541444">
    <property type="component" value="Unassembled WGS sequence"/>
</dbReference>
<proteinExistence type="predicted"/>